<sequence length="192" mass="21758">MFRKIKKTFRNNASGKQQFEDGERLLAGSEQLQSSHQGTHQSNKKAPNLPFFSLGRRRNNRDPRSLSSEQETRVPQTPQYIPSSPEHPPCRNQHSSSRSIQSNENGRPSTSTRAESVRSSSASHHTTSNVSRTKRHPREVVIHNGPSGNEFRSSYASSRDEPHSSVARYITVERSSVKKLRARSPRTLEKEK</sequence>
<dbReference type="EMBL" id="FQ790348">
    <property type="protein sequence ID" value="CCD53704.1"/>
    <property type="molecule type" value="Genomic_DNA"/>
</dbReference>
<feature type="compositionally biased region" description="Polar residues" evidence="1">
    <location>
        <begin position="30"/>
        <end position="45"/>
    </location>
</feature>
<organism evidence="2 3">
    <name type="scientific">Botryotinia fuckeliana (strain T4)</name>
    <name type="common">Noble rot fungus</name>
    <name type="synonym">Botrytis cinerea</name>
    <dbReference type="NCBI Taxonomy" id="999810"/>
    <lineage>
        <taxon>Eukaryota</taxon>
        <taxon>Fungi</taxon>
        <taxon>Dikarya</taxon>
        <taxon>Ascomycota</taxon>
        <taxon>Pezizomycotina</taxon>
        <taxon>Leotiomycetes</taxon>
        <taxon>Helotiales</taxon>
        <taxon>Sclerotiniaceae</taxon>
        <taxon>Botrytis</taxon>
    </lineage>
</organism>
<dbReference type="HOGENOM" id="CLU_1503229_0_0_1"/>
<dbReference type="AlphaFoldDB" id="G2YQ06"/>
<dbReference type="Proteomes" id="UP000008177">
    <property type="component" value="Unplaced contigs"/>
</dbReference>
<reference evidence="3" key="1">
    <citation type="journal article" date="2011" name="PLoS Genet.">
        <title>Genomic analysis of the necrotrophic fungal pathogens Sclerotinia sclerotiorum and Botrytis cinerea.</title>
        <authorList>
            <person name="Amselem J."/>
            <person name="Cuomo C.A."/>
            <person name="van Kan J.A."/>
            <person name="Viaud M."/>
            <person name="Benito E.P."/>
            <person name="Couloux A."/>
            <person name="Coutinho P.M."/>
            <person name="de Vries R.P."/>
            <person name="Dyer P.S."/>
            <person name="Fillinger S."/>
            <person name="Fournier E."/>
            <person name="Gout L."/>
            <person name="Hahn M."/>
            <person name="Kohn L."/>
            <person name="Lapalu N."/>
            <person name="Plummer K.M."/>
            <person name="Pradier J.M."/>
            <person name="Quevillon E."/>
            <person name="Sharon A."/>
            <person name="Simon A."/>
            <person name="ten Have A."/>
            <person name="Tudzynski B."/>
            <person name="Tudzynski P."/>
            <person name="Wincker P."/>
            <person name="Andrew M."/>
            <person name="Anthouard V."/>
            <person name="Beever R.E."/>
            <person name="Beffa R."/>
            <person name="Benoit I."/>
            <person name="Bouzid O."/>
            <person name="Brault B."/>
            <person name="Chen Z."/>
            <person name="Choquer M."/>
            <person name="Collemare J."/>
            <person name="Cotton P."/>
            <person name="Danchin E.G."/>
            <person name="Da Silva C."/>
            <person name="Gautier A."/>
            <person name="Giraud C."/>
            <person name="Giraud T."/>
            <person name="Gonzalez C."/>
            <person name="Grossetete S."/>
            <person name="Guldener U."/>
            <person name="Henrissat B."/>
            <person name="Howlett B.J."/>
            <person name="Kodira C."/>
            <person name="Kretschmer M."/>
            <person name="Lappartient A."/>
            <person name="Leroch M."/>
            <person name="Levis C."/>
            <person name="Mauceli E."/>
            <person name="Neuveglise C."/>
            <person name="Oeser B."/>
            <person name="Pearson M."/>
            <person name="Poulain J."/>
            <person name="Poussereau N."/>
            <person name="Quesneville H."/>
            <person name="Rascle C."/>
            <person name="Schumacher J."/>
            <person name="Segurens B."/>
            <person name="Sexton A."/>
            <person name="Silva E."/>
            <person name="Sirven C."/>
            <person name="Soanes D.M."/>
            <person name="Talbot N.J."/>
            <person name="Templeton M."/>
            <person name="Yandava C."/>
            <person name="Yarden O."/>
            <person name="Zeng Q."/>
            <person name="Rollins J.A."/>
            <person name="Lebrun M.H."/>
            <person name="Dickman M."/>
        </authorList>
    </citation>
    <scope>NUCLEOTIDE SEQUENCE [LARGE SCALE GENOMIC DNA]</scope>
    <source>
        <strain evidence="3">T4</strain>
    </source>
</reference>
<dbReference type="InParanoid" id="G2YQ06"/>
<gene>
    <name evidence="2" type="ORF">BofuT4_P132580.1</name>
</gene>
<feature type="compositionally biased region" description="Polar residues" evidence="1">
    <location>
        <begin position="92"/>
        <end position="131"/>
    </location>
</feature>
<accession>G2YQ06</accession>
<name>G2YQ06_BOTF4</name>
<protein>
    <submittedName>
        <fullName evidence="2">Uncharacterized protein</fullName>
    </submittedName>
</protein>
<evidence type="ECO:0000256" key="1">
    <source>
        <dbReference type="SAM" id="MobiDB-lite"/>
    </source>
</evidence>
<evidence type="ECO:0000313" key="3">
    <source>
        <dbReference type="Proteomes" id="UP000008177"/>
    </source>
</evidence>
<feature type="compositionally biased region" description="Polar residues" evidence="1">
    <location>
        <begin position="146"/>
        <end position="157"/>
    </location>
</feature>
<feature type="compositionally biased region" description="Polar residues" evidence="1">
    <location>
        <begin position="65"/>
        <end position="82"/>
    </location>
</feature>
<dbReference type="OrthoDB" id="3550345at2759"/>
<evidence type="ECO:0000313" key="2">
    <source>
        <dbReference type="EMBL" id="CCD53704.1"/>
    </source>
</evidence>
<feature type="region of interest" description="Disordered" evidence="1">
    <location>
        <begin position="1"/>
        <end position="167"/>
    </location>
</feature>
<proteinExistence type="predicted"/>